<dbReference type="CDD" id="cd03801">
    <property type="entry name" value="GT4_PimA-like"/>
    <property type="match status" value="1"/>
</dbReference>
<dbReference type="EC" id="2.4.-.-" evidence="3"/>
<feature type="domain" description="Glycosyltransferase subfamily 4-like N-terminal" evidence="2">
    <location>
        <begin position="16"/>
        <end position="169"/>
    </location>
</feature>
<dbReference type="RefSeq" id="WP_406766402.1">
    <property type="nucleotide sequence ID" value="NZ_JBJHZY010000004.1"/>
</dbReference>
<evidence type="ECO:0000313" key="3">
    <source>
        <dbReference type="EMBL" id="MFL0269781.1"/>
    </source>
</evidence>
<comment type="caution">
    <text evidence="3">The sequence shown here is derived from an EMBL/GenBank/DDBJ whole genome shotgun (WGS) entry which is preliminary data.</text>
</comment>
<dbReference type="InterPro" id="IPR001296">
    <property type="entry name" value="Glyco_trans_1"/>
</dbReference>
<proteinExistence type="predicted"/>
<feature type="domain" description="Glycosyl transferase family 1" evidence="1">
    <location>
        <begin position="178"/>
        <end position="341"/>
    </location>
</feature>
<keyword evidence="3" id="KW-0328">Glycosyltransferase</keyword>
<dbReference type="InterPro" id="IPR050194">
    <property type="entry name" value="Glycosyltransferase_grp1"/>
</dbReference>
<sequence>MIKIKVLHLISGNDYGGGAAYVLNICKAPSNMFENCLCCIGDGPLYEISKESGIETVKLSMKAIIKGGLLSLIESNSIDLINFHGAKANFLYYFIKKSISIPAAVTVHSDYRYDFINSKIKQLFFTPLSTLGLKSFNNYVCVSNYILKLLINNNFKGNKVIIENGVDINKYRLSINSDEVKKKYKIGNNDFIFVMVARMHPIKNHSSLLKALKKLKLEFCNVKLMLIGDGSLLEQLKDVTVKENLQDAVIFTGFQNNSLDYLNAGDISILPSFSEGGSPPLVVLESGIVNKPVICSNIGDISDIINENMGYLIDPNSIEDIYNKMKEAYLNKDELSKMGKELNKIVINNYSIEKFWHKYYNFYDELLKSNYKNNR</sequence>
<dbReference type="Pfam" id="PF00534">
    <property type="entry name" value="Glycos_transf_1"/>
    <property type="match status" value="1"/>
</dbReference>
<dbReference type="GO" id="GO:0016757">
    <property type="term" value="F:glycosyltransferase activity"/>
    <property type="evidence" value="ECO:0007669"/>
    <property type="project" value="UniProtKB-KW"/>
</dbReference>
<evidence type="ECO:0000259" key="2">
    <source>
        <dbReference type="Pfam" id="PF13439"/>
    </source>
</evidence>
<keyword evidence="3" id="KW-0808">Transferase</keyword>
<dbReference type="EMBL" id="JBJHZY010000004">
    <property type="protein sequence ID" value="MFL0269781.1"/>
    <property type="molecule type" value="Genomic_DNA"/>
</dbReference>
<gene>
    <name evidence="3" type="ORF">ACJDUH_17010</name>
</gene>
<dbReference type="InterPro" id="IPR028098">
    <property type="entry name" value="Glyco_trans_4-like_N"/>
</dbReference>
<dbReference type="Proteomes" id="UP001623661">
    <property type="component" value="Unassembled WGS sequence"/>
</dbReference>
<evidence type="ECO:0000313" key="4">
    <source>
        <dbReference type="Proteomes" id="UP001623661"/>
    </source>
</evidence>
<protein>
    <submittedName>
        <fullName evidence="3">Glycosyltransferase family 4 protein</fullName>
        <ecNumber evidence="3">2.4.-.-</ecNumber>
    </submittedName>
</protein>
<keyword evidence="4" id="KW-1185">Reference proteome</keyword>
<dbReference type="Pfam" id="PF13439">
    <property type="entry name" value="Glyco_transf_4"/>
    <property type="match status" value="1"/>
</dbReference>
<evidence type="ECO:0000259" key="1">
    <source>
        <dbReference type="Pfam" id="PF00534"/>
    </source>
</evidence>
<name>A0ABW8TWE7_9CLOT</name>
<dbReference type="PANTHER" id="PTHR45947">
    <property type="entry name" value="SULFOQUINOVOSYL TRANSFERASE SQD2"/>
    <property type="match status" value="1"/>
</dbReference>
<organism evidence="3 4">
    <name type="scientific">Candidatus Clostridium radicumherbarum</name>
    <dbReference type="NCBI Taxonomy" id="3381662"/>
    <lineage>
        <taxon>Bacteria</taxon>
        <taxon>Bacillati</taxon>
        <taxon>Bacillota</taxon>
        <taxon>Clostridia</taxon>
        <taxon>Eubacteriales</taxon>
        <taxon>Clostridiaceae</taxon>
        <taxon>Clostridium</taxon>
    </lineage>
</organism>
<dbReference type="SUPFAM" id="SSF53756">
    <property type="entry name" value="UDP-Glycosyltransferase/glycogen phosphorylase"/>
    <property type="match status" value="1"/>
</dbReference>
<dbReference type="PANTHER" id="PTHR45947:SF3">
    <property type="entry name" value="SULFOQUINOVOSYL TRANSFERASE SQD2"/>
    <property type="match status" value="1"/>
</dbReference>
<accession>A0ABW8TWE7</accession>
<dbReference type="Gene3D" id="3.40.50.2000">
    <property type="entry name" value="Glycogen Phosphorylase B"/>
    <property type="match status" value="2"/>
</dbReference>
<reference evidence="3 4" key="1">
    <citation type="submission" date="2024-11" db="EMBL/GenBank/DDBJ databases">
        <authorList>
            <person name="Heng Y.C."/>
            <person name="Lim A.C.H."/>
            <person name="Lee J.K.Y."/>
            <person name="Kittelmann S."/>
        </authorList>
    </citation>
    <scope>NUCLEOTIDE SEQUENCE [LARGE SCALE GENOMIC DNA]</scope>
    <source>
        <strain evidence="3 4">WILCCON 0202</strain>
    </source>
</reference>